<dbReference type="Pfam" id="PF01368">
    <property type="entry name" value="DHH"/>
    <property type="match status" value="1"/>
</dbReference>
<evidence type="ECO:0000259" key="2">
    <source>
        <dbReference type="Pfam" id="PF02272"/>
    </source>
</evidence>
<organism evidence="3 4">
    <name type="scientific">Apilactobacillus ozensis DSM 23829 = JCM 17196</name>
    <dbReference type="NCBI Taxonomy" id="1423781"/>
    <lineage>
        <taxon>Bacteria</taxon>
        <taxon>Bacillati</taxon>
        <taxon>Bacillota</taxon>
        <taxon>Bacilli</taxon>
        <taxon>Lactobacillales</taxon>
        <taxon>Lactobacillaceae</taxon>
        <taxon>Apilactobacillus</taxon>
    </lineage>
</organism>
<feature type="domain" description="DDH" evidence="1">
    <location>
        <begin position="23"/>
        <end position="159"/>
    </location>
</feature>
<dbReference type="InterPro" id="IPR003156">
    <property type="entry name" value="DHHA1_dom"/>
</dbReference>
<dbReference type="RefSeq" id="WP_237757227.1">
    <property type="nucleotide sequence ID" value="NZ_AYYQ01000027.1"/>
</dbReference>
<dbReference type="InterPro" id="IPR038763">
    <property type="entry name" value="DHH_sf"/>
</dbReference>
<accession>A0A0R2AMJ6</accession>
<evidence type="ECO:0000313" key="4">
    <source>
        <dbReference type="Proteomes" id="UP000052012"/>
    </source>
</evidence>
<keyword evidence="4" id="KW-1185">Reference proteome</keyword>
<dbReference type="InterPro" id="IPR051319">
    <property type="entry name" value="Oligoribo/pAp-PDE_c-di-AMP_PDE"/>
</dbReference>
<sequence>MLNKNDSEIIKSIVNSIKEFDTIIIHRHQRPDPDAIGSQMGLANIIKESFPSKNVYCVGKQYHGFDWLGTADEIADEVYKDALVIVCDTANQPRVDDERYNQGKKMIKIDHHPNDDQFGDIMWIHEDASSTSELIYDLYANSEDLRINAEAGRCLYAGIVGDTGRFKYPSTTAHTFEVAAGLAKLDFSTNAINQIESEIDIPLARLSAYVYQNIEIMDSGAAYIVLSNEVLEPFELGDDSTSAVVPLPGNINAVKAWAIFVQQKDGTYRIRLRSKGPVINELAKQFGGGGHPLASGAVAKDDEEIKNAIKQLNEVVLDDTKGE</sequence>
<dbReference type="GO" id="GO:0003676">
    <property type="term" value="F:nucleic acid binding"/>
    <property type="evidence" value="ECO:0007669"/>
    <property type="project" value="InterPro"/>
</dbReference>
<dbReference type="PANTHER" id="PTHR47618">
    <property type="entry name" value="BIFUNCTIONAL OLIGORIBONUCLEASE AND PAP PHOSPHATASE NRNA"/>
    <property type="match status" value="1"/>
</dbReference>
<comment type="caution">
    <text evidence="3">The sequence shown here is derived from an EMBL/GenBank/DDBJ whole genome shotgun (WGS) entry which is preliminary data.</text>
</comment>
<dbReference type="Gene3D" id="3.10.310.30">
    <property type="match status" value="1"/>
</dbReference>
<dbReference type="SUPFAM" id="SSF64182">
    <property type="entry name" value="DHH phosphoesterases"/>
    <property type="match status" value="1"/>
</dbReference>
<proteinExistence type="predicted"/>
<dbReference type="Proteomes" id="UP000052012">
    <property type="component" value="Unassembled WGS sequence"/>
</dbReference>
<dbReference type="AlphaFoldDB" id="A0A0R2AMJ6"/>
<protein>
    <submittedName>
        <fullName evidence="3">3(2),5-bisphosphate nucleotidase</fullName>
    </submittedName>
</protein>
<dbReference type="Gene3D" id="3.90.1640.10">
    <property type="entry name" value="inorganic pyrophosphatase (n-terminal core)"/>
    <property type="match status" value="1"/>
</dbReference>
<reference evidence="3 4" key="1">
    <citation type="journal article" date="2015" name="Genome Announc.">
        <title>Expanding the biotechnology potential of lactobacilli through comparative genomics of 213 strains and associated genera.</title>
        <authorList>
            <person name="Sun Z."/>
            <person name="Harris H.M."/>
            <person name="McCann A."/>
            <person name="Guo C."/>
            <person name="Argimon S."/>
            <person name="Zhang W."/>
            <person name="Yang X."/>
            <person name="Jeffery I.B."/>
            <person name="Cooney J.C."/>
            <person name="Kagawa T.F."/>
            <person name="Liu W."/>
            <person name="Song Y."/>
            <person name="Salvetti E."/>
            <person name="Wrobel A."/>
            <person name="Rasinkangas P."/>
            <person name="Parkhill J."/>
            <person name="Rea M.C."/>
            <person name="O'Sullivan O."/>
            <person name="Ritari J."/>
            <person name="Douillard F.P."/>
            <person name="Paul Ross R."/>
            <person name="Yang R."/>
            <person name="Briner A.E."/>
            <person name="Felis G.E."/>
            <person name="de Vos W.M."/>
            <person name="Barrangou R."/>
            <person name="Klaenhammer T.R."/>
            <person name="Caufield P.W."/>
            <person name="Cui Y."/>
            <person name="Zhang H."/>
            <person name="O'Toole P.W."/>
        </authorList>
    </citation>
    <scope>NUCLEOTIDE SEQUENCE [LARGE SCALE GENOMIC DNA]</scope>
    <source>
        <strain evidence="3 4">DSM 23829</strain>
    </source>
</reference>
<evidence type="ECO:0000259" key="1">
    <source>
        <dbReference type="Pfam" id="PF01368"/>
    </source>
</evidence>
<evidence type="ECO:0000313" key="3">
    <source>
        <dbReference type="EMBL" id="KRM68382.1"/>
    </source>
</evidence>
<feature type="domain" description="DHHA1" evidence="2">
    <location>
        <begin position="239"/>
        <end position="316"/>
    </location>
</feature>
<name>A0A0R2AMJ6_9LACO</name>
<dbReference type="InterPro" id="IPR001667">
    <property type="entry name" value="DDH_dom"/>
</dbReference>
<gene>
    <name evidence="3" type="ORF">FD06_GL001161</name>
</gene>
<dbReference type="Pfam" id="PF02272">
    <property type="entry name" value="DHHA1"/>
    <property type="match status" value="1"/>
</dbReference>
<dbReference type="STRING" id="1423781.FD06_GL001161"/>
<dbReference type="PATRIC" id="fig|1423781.4.peg.1203"/>
<dbReference type="EMBL" id="AYYQ01000027">
    <property type="protein sequence ID" value="KRM68382.1"/>
    <property type="molecule type" value="Genomic_DNA"/>
</dbReference>
<dbReference type="PANTHER" id="PTHR47618:SF1">
    <property type="entry name" value="BIFUNCTIONAL OLIGORIBONUCLEASE AND PAP PHOSPHATASE NRNA"/>
    <property type="match status" value="1"/>
</dbReference>